<dbReference type="RefSeq" id="WP_322472278.1">
    <property type="nucleotide sequence ID" value="NZ_JBHRZG010000024.1"/>
</dbReference>
<organism evidence="1 2">
    <name type="scientific">Deinococcus rufus</name>
    <dbReference type="NCBI Taxonomy" id="2136097"/>
    <lineage>
        <taxon>Bacteria</taxon>
        <taxon>Thermotogati</taxon>
        <taxon>Deinococcota</taxon>
        <taxon>Deinococci</taxon>
        <taxon>Deinococcales</taxon>
        <taxon>Deinococcaceae</taxon>
        <taxon>Deinococcus</taxon>
    </lineage>
</organism>
<keyword evidence="2" id="KW-1185">Reference proteome</keyword>
<name>A0ABV7ZF31_9DEIO</name>
<proteinExistence type="predicted"/>
<dbReference type="Proteomes" id="UP001595803">
    <property type="component" value="Unassembled WGS sequence"/>
</dbReference>
<comment type="caution">
    <text evidence="1">The sequence shown here is derived from an EMBL/GenBank/DDBJ whole genome shotgun (WGS) entry which is preliminary data.</text>
</comment>
<protein>
    <recommendedName>
        <fullName evidence="3">Lipoprotein</fullName>
    </recommendedName>
</protein>
<evidence type="ECO:0008006" key="3">
    <source>
        <dbReference type="Google" id="ProtNLM"/>
    </source>
</evidence>
<evidence type="ECO:0000313" key="1">
    <source>
        <dbReference type="EMBL" id="MFC3834729.1"/>
    </source>
</evidence>
<reference evidence="2" key="1">
    <citation type="journal article" date="2019" name="Int. J. Syst. Evol. Microbiol.">
        <title>The Global Catalogue of Microorganisms (GCM) 10K type strain sequencing project: providing services to taxonomists for standard genome sequencing and annotation.</title>
        <authorList>
            <consortium name="The Broad Institute Genomics Platform"/>
            <consortium name="The Broad Institute Genome Sequencing Center for Infectious Disease"/>
            <person name="Wu L."/>
            <person name="Ma J."/>
        </authorList>
    </citation>
    <scope>NUCLEOTIDE SEQUENCE [LARGE SCALE GENOMIC DNA]</scope>
    <source>
        <strain evidence="2">CCTCC AB 2017081</strain>
    </source>
</reference>
<sequence length="234" mass="23868">MKNLSGHGDAPVSPALTFSQGRITIPSGGKVTLGTMNKIALGLIGSTALLASCGITPDGSGSVRFIDLQTEYTTGTSPRPQYVGCDNISGAAAGRATKTQVVVSFATGGTITSIRAQLKGKTTDTEGTVFDKTFAPSDPGVIKKSDGTYQIIFDADSATGGLLPTGIIVEPNPTVRTPQPVTATNKQGTGFYADLTITTTTGSKTSLASTILGSAGTIPVYSNCTVQTAQQLSR</sequence>
<gene>
    <name evidence="1" type="ORF">ACFOSB_17870</name>
</gene>
<evidence type="ECO:0000313" key="2">
    <source>
        <dbReference type="Proteomes" id="UP001595803"/>
    </source>
</evidence>
<dbReference type="EMBL" id="JBHRZG010000024">
    <property type="protein sequence ID" value="MFC3834729.1"/>
    <property type="molecule type" value="Genomic_DNA"/>
</dbReference>
<accession>A0ABV7ZF31</accession>